<dbReference type="KEGG" id="cre:CHLRE_06g286150v5"/>
<reference evidence="3 4" key="1">
    <citation type="journal article" date="2007" name="Science">
        <title>The Chlamydomonas genome reveals the evolution of key animal and plant functions.</title>
        <authorList>
            <person name="Merchant S.S."/>
            <person name="Prochnik S.E."/>
            <person name="Vallon O."/>
            <person name="Harris E.H."/>
            <person name="Karpowicz S.J."/>
            <person name="Witman G.B."/>
            <person name="Terry A."/>
            <person name="Salamov A."/>
            <person name="Fritz-Laylin L.K."/>
            <person name="Marechal-Drouard L."/>
            <person name="Marshall W.F."/>
            <person name="Qu L.H."/>
            <person name="Nelson D.R."/>
            <person name="Sanderfoot A.A."/>
            <person name="Spalding M.H."/>
            <person name="Kapitonov V.V."/>
            <person name="Ren Q."/>
            <person name="Ferris P."/>
            <person name="Lindquist E."/>
            <person name="Shapiro H."/>
            <person name="Lucas S.M."/>
            <person name="Grimwood J."/>
            <person name="Schmutz J."/>
            <person name="Cardol P."/>
            <person name="Cerutti H."/>
            <person name="Chanfreau G."/>
            <person name="Chen C.L."/>
            <person name="Cognat V."/>
            <person name="Croft M.T."/>
            <person name="Dent R."/>
            <person name="Dutcher S."/>
            <person name="Fernandez E."/>
            <person name="Fukuzawa H."/>
            <person name="Gonzalez-Ballester D."/>
            <person name="Gonzalez-Halphen D."/>
            <person name="Hallmann A."/>
            <person name="Hanikenne M."/>
            <person name="Hippler M."/>
            <person name="Inwood W."/>
            <person name="Jabbari K."/>
            <person name="Kalanon M."/>
            <person name="Kuras R."/>
            <person name="Lefebvre P.A."/>
            <person name="Lemaire S.D."/>
            <person name="Lobanov A.V."/>
            <person name="Lohr M."/>
            <person name="Manuell A."/>
            <person name="Meier I."/>
            <person name="Mets L."/>
            <person name="Mittag M."/>
            <person name="Mittelmeier T."/>
            <person name="Moroney J.V."/>
            <person name="Moseley J."/>
            <person name="Napoli C."/>
            <person name="Nedelcu A.M."/>
            <person name="Niyogi K."/>
            <person name="Novoselov S.V."/>
            <person name="Paulsen I.T."/>
            <person name="Pazour G."/>
            <person name="Purton S."/>
            <person name="Ral J.P."/>
            <person name="Riano-Pachon D.M."/>
            <person name="Riekhof W."/>
            <person name="Rymarquis L."/>
            <person name="Schroda M."/>
            <person name="Stern D."/>
            <person name="Umen J."/>
            <person name="Willows R."/>
            <person name="Wilson N."/>
            <person name="Zimmer S.L."/>
            <person name="Allmer J."/>
            <person name="Balk J."/>
            <person name="Bisova K."/>
            <person name="Chen C.J."/>
            <person name="Elias M."/>
            <person name="Gendler K."/>
            <person name="Hauser C."/>
            <person name="Lamb M.R."/>
            <person name="Ledford H."/>
            <person name="Long J.C."/>
            <person name="Minagawa J."/>
            <person name="Page M.D."/>
            <person name="Pan J."/>
            <person name="Pootakham W."/>
            <person name="Roje S."/>
            <person name="Rose A."/>
            <person name="Stahlberg E."/>
            <person name="Terauchi A.M."/>
            <person name="Yang P."/>
            <person name="Ball S."/>
            <person name="Bowler C."/>
            <person name="Dieckmann C.L."/>
            <person name="Gladyshev V.N."/>
            <person name="Green P."/>
            <person name="Jorgensen R."/>
            <person name="Mayfield S."/>
            <person name="Mueller-Roeber B."/>
            <person name="Rajamani S."/>
            <person name="Sayre R.T."/>
            <person name="Brokstein P."/>
            <person name="Dubchak I."/>
            <person name="Goodstein D."/>
            <person name="Hornick L."/>
            <person name="Huang Y.W."/>
            <person name="Jhaveri J."/>
            <person name="Luo Y."/>
            <person name="Martinez D."/>
            <person name="Ngau W.C."/>
            <person name="Otillar B."/>
            <person name="Poliakov A."/>
            <person name="Porter A."/>
            <person name="Szajkowski L."/>
            <person name="Werner G."/>
            <person name="Zhou K."/>
            <person name="Grigoriev I.V."/>
            <person name="Rokhsar D.S."/>
            <person name="Grossman A.R."/>
        </authorList>
    </citation>
    <scope>NUCLEOTIDE SEQUENCE [LARGE SCALE GENOMIC DNA]</scope>
    <source>
        <strain evidence="4">CC-503</strain>
    </source>
</reference>
<keyword evidence="2" id="KW-0472">Membrane</keyword>
<dbReference type="ExpressionAtlas" id="A0A2K3DPZ0">
    <property type="expression patterns" value="baseline"/>
</dbReference>
<feature type="transmembrane region" description="Helical" evidence="2">
    <location>
        <begin position="47"/>
        <end position="71"/>
    </location>
</feature>
<evidence type="ECO:0000256" key="2">
    <source>
        <dbReference type="SAM" id="Phobius"/>
    </source>
</evidence>
<evidence type="ECO:0000313" key="4">
    <source>
        <dbReference type="Proteomes" id="UP000006906"/>
    </source>
</evidence>
<dbReference type="OrthoDB" id="556966at2759"/>
<gene>
    <name evidence="3" type="ORF">CHLRE_06g286150v5</name>
</gene>
<keyword evidence="2" id="KW-1133">Transmembrane helix</keyword>
<evidence type="ECO:0000313" key="3">
    <source>
        <dbReference type="EMBL" id="PNW82614.1"/>
    </source>
</evidence>
<dbReference type="RefSeq" id="XP_001695359.2">
    <property type="nucleotide sequence ID" value="XM_001695307.2"/>
</dbReference>
<keyword evidence="2" id="KW-0812">Transmembrane</keyword>
<accession>A0A2K3DPZ0</accession>
<dbReference type="Gramene" id="PNW82614">
    <property type="protein sequence ID" value="PNW82614"/>
    <property type="gene ID" value="CHLRE_06g286150v5"/>
</dbReference>
<dbReference type="GeneID" id="5721009"/>
<dbReference type="EMBL" id="CM008967">
    <property type="protein sequence ID" value="PNW82614.1"/>
    <property type="molecule type" value="Genomic_DNA"/>
</dbReference>
<dbReference type="AlphaFoldDB" id="A0A2K3DPZ0"/>
<organism evidence="3 4">
    <name type="scientific">Chlamydomonas reinhardtii</name>
    <name type="common">Chlamydomonas smithii</name>
    <dbReference type="NCBI Taxonomy" id="3055"/>
    <lineage>
        <taxon>Eukaryota</taxon>
        <taxon>Viridiplantae</taxon>
        <taxon>Chlorophyta</taxon>
        <taxon>core chlorophytes</taxon>
        <taxon>Chlorophyceae</taxon>
        <taxon>CS clade</taxon>
        <taxon>Chlamydomonadales</taxon>
        <taxon>Chlamydomonadaceae</taxon>
        <taxon>Chlamydomonas</taxon>
    </lineage>
</organism>
<feature type="transmembrane region" description="Helical" evidence="2">
    <location>
        <begin position="91"/>
        <end position="115"/>
    </location>
</feature>
<keyword evidence="4" id="KW-1185">Reference proteome</keyword>
<name>A0A2K3DPZ0_CHLRE</name>
<feature type="transmembrane region" description="Helical" evidence="2">
    <location>
        <begin position="6"/>
        <end position="27"/>
    </location>
</feature>
<dbReference type="Proteomes" id="UP000006906">
    <property type="component" value="Chromosome 6"/>
</dbReference>
<evidence type="ECO:0000256" key="1">
    <source>
        <dbReference type="SAM" id="MobiDB-lite"/>
    </source>
</evidence>
<sequence>MGASTTIADVLGGVLALAYTVISALCVAMSPMMFDAPGSTKNALARLLFLTVLPAPICGGVSMYLAVSRVLALRPTPGPPAAPPASFGRELLLVLTPVLVQLVALASAIVLIQVLQGGSLSAPDRQSKAPGSSASVGGGNTFDKVP</sequence>
<dbReference type="InParanoid" id="A0A2K3DPZ0"/>
<proteinExistence type="predicted"/>
<feature type="region of interest" description="Disordered" evidence="1">
    <location>
        <begin position="120"/>
        <end position="146"/>
    </location>
</feature>
<protein>
    <submittedName>
        <fullName evidence="3">Uncharacterized protein</fullName>
    </submittedName>
</protein>